<reference evidence="4 5" key="1">
    <citation type="journal article" date="2024" name="Ann. Entomol. Soc. Am.">
        <title>Genomic analyses of the southern and eastern yellowjacket wasps (Hymenoptera: Vespidae) reveal evolutionary signatures of social life.</title>
        <authorList>
            <person name="Catto M.A."/>
            <person name="Caine P.B."/>
            <person name="Orr S.E."/>
            <person name="Hunt B.G."/>
            <person name="Goodisman M.A.D."/>
        </authorList>
    </citation>
    <scope>NUCLEOTIDE SEQUENCE [LARGE SCALE GENOMIC DNA]</scope>
    <source>
        <strain evidence="4">232</strain>
        <tissue evidence="4">Head and thorax</tissue>
    </source>
</reference>
<feature type="region of interest" description="Disordered" evidence="1">
    <location>
        <begin position="683"/>
        <end position="727"/>
    </location>
</feature>
<feature type="compositionally biased region" description="Polar residues" evidence="1">
    <location>
        <begin position="706"/>
        <end position="727"/>
    </location>
</feature>
<keyword evidence="2" id="KW-0812">Transmembrane</keyword>
<keyword evidence="2" id="KW-1133">Transmembrane helix</keyword>
<dbReference type="Proteomes" id="UP001607303">
    <property type="component" value="Unassembled WGS sequence"/>
</dbReference>
<dbReference type="AlphaFoldDB" id="A0ABD2BQJ0"/>
<dbReference type="PANTHER" id="PTHR23060:SF3">
    <property type="entry name" value="TESTIS EXPRESSED 14, INTERCELLULAR BRIDGE FORMING FACTOR"/>
    <property type="match status" value="1"/>
</dbReference>
<feature type="compositionally biased region" description="Basic and acidic residues" evidence="1">
    <location>
        <begin position="683"/>
        <end position="703"/>
    </location>
</feature>
<dbReference type="Gene3D" id="1.10.510.10">
    <property type="entry name" value="Transferase(Phosphotransferase) domain 1"/>
    <property type="match status" value="1"/>
</dbReference>
<dbReference type="PROSITE" id="PS50011">
    <property type="entry name" value="PROTEIN_KINASE_DOM"/>
    <property type="match status" value="1"/>
</dbReference>
<organism evidence="4 5">
    <name type="scientific">Vespula maculifrons</name>
    <name type="common">Eastern yellow jacket</name>
    <name type="synonym">Wasp</name>
    <dbReference type="NCBI Taxonomy" id="7453"/>
    <lineage>
        <taxon>Eukaryota</taxon>
        <taxon>Metazoa</taxon>
        <taxon>Ecdysozoa</taxon>
        <taxon>Arthropoda</taxon>
        <taxon>Hexapoda</taxon>
        <taxon>Insecta</taxon>
        <taxon>Pterygota</taxon>
        <taxon>Neoptera</taxon>
        <taxon>Endopterygota</taxon>
        <taxon>Hymenoptera</taxon>
        <taxon>Apocrita</taxon>
        <taxon>Aculeata</taxon>
        <taxon>Vespoidea</taxon>
        <taxon>Vespidae</taxon>
        <taxon>Vespinae</taxon>
        <taxon>Vespula</taxon>
    </lineage>
</organism>
<evidence type="ECO:0000259" key="3">
    <source>
        <dbReference type="PROSITE" id="PS50011"/>
    </source>
</evidence>
<keyword evidence="5" id="KW-1185">Reference proteome</keyword>
<gene>
    <name evidence="4" type="ORF">V1477_013563</name>
</gene>
<dbReference type="InterPro" id="IPR001245">
    <property type="entry name" value="Ser-Thr/Tyr_kinase_cat_dom"/>
</dbReference>
<dbReference type="Pfam" id="PF07714">
    <property type="entry name" value="PK_Tyr_Ser-Thr"/>
    <property type="match status" value="1"/>
</dbReference>
<feature type="region of interest" description="Disordered" evidence="1">
    <location>
        <begin position="555"/>
        <end position="576"/>
    </location>
</feature>
<protein>
    <submittedName>
        <fullName evidence="4">Inactive serine/threonine-protein kinase TEX14-like isoform X1</fullName>
    </submittedName>
</protein>
<feature type="compositionally biased region" description="Acidic residues" evidence="1">
    <location>
        <begin position="137"/>
        <end position="148"/>
    </location>
</feature>
<dbReference type="PANTHER" id="PTHR23060">
    <property type="entry name" value="TESTIS EXPRESSED GENE 14"/>
    <property type="match status" value="1"/>
</dbReference>
<sequence length="1085" mass="125878">MFGNVLLSDDREVSRDEEEEIRYAFICFFISLVLFLLLIPCTVKVKRKNKKNKYRSQKSQNRQIKKRIFVVLVRSRYGNVRRIQVAPKRYRLPGQNESYRNALQAFMDRRRFSTTMLDAQSQNSLDIKGVSLLTDNGNDDENDDDNDKDNEQKTIQDEDNSTLLLDVPNVTASEIFEIGSVAGTEDRYLELIYAEWENTRISLKRQTHPECRNAVKTDMEILTKIRHPNIVMLMAMTRTEDYGLVSILEPVDCTLYNYMHEQGERISVREMARFAGKLADALRHAHMRGYVHSAISSHCVYLAFGETVKLAGWELAINLTKPKPKQEYEDILRGEIFRWQAPELFSGISCKESDVYGLALLIWEMCTMRVPWTNCDISDVKKQYLQLKHGIPIDLCSSIPLINSLLEIALQIDIAKRNIDINKIRRLLQSLEIQYEHKDPVYMDEYKKDKKEINKTIVTSTVEASITTNYHKISSPKTVTEECLDLSKNTKCLYPTETKEYFDSIKIKECLDPTRTKVRTCDSEVFADVPNPNVNTIIQNDLSTMYNNHKESNLLDRENRETKKKNNNVDPGTPKLQSFNTFRKSQQMKKSMTSNNVYRKVRIPKNLSESDNSSISPSPPGVTNLVEDIPVDVNARINLQRLKELLANRRERFFNGIGSPQLFEQSESLRSSVTETELLSKVKSKDYEPHKPASHKTCLEPKFNKSPGSYDSSYVSPNQTTRKQPYSQMPSNIKNAIMQPRVLIPDPRSFFESSLWKKEKEICISKMRKEDQNDMQTFQENPENMYSKLGIMKRSETYNINNKSEKNKQNNRVLIENVPEPEQIVNNKNNSLQVLKDALDRATEIICSTSTHNDAINSCLPSQSYSNINTTTQKTYINKPVIDKAYDLTYTDDIEEIKNKEKMDYMYRSSLLSHNIPVDTETLENNVYDTKINSNDFTREHEEYEKIIYRLKNPIHNSKTIQSNNKELSNEIYSKELFSPISINEKHDYEMPFLSTLDNNCKKCNNKISLQRRRSLPATFPRPKIGSNSQLGKLPIRKADHSINNSIEDFYIDDDNLELMNLNINMLLLDDEMFYDNYLFDKQTT</sequence>
<keyword evidence="2" id="KW-0472">Membrane</keyword>
<accession>A0ABD2BQJ0</accession>
<evidence type="ECO:0000256" key="2">
    <source>
        <dbReference type="SAM" id="Phobius"/>
    </source>
</evidence>
<evidence type="ECO:0000313" key="4">
    <source>
        <dbReference type="EMBL" id="KAL2734845.1"/>
    </source>
</evidence>
<dbReference type="SUPFAM" id="SSF56112">
    <property type="entry name" value="Protein kinase-like (PK-like)"/>
    <property type="match status" value="1"/>
</dbReference>
<evidence type="ECO:0000256" key="1">
    <source>
        <dbReference type="SAM" id="MobiDB-lite"/>
    </source>
</evidence>
<dbReference type="InterPro" id="IPR039339">
    <property type="entry name" value="Tex14"/>
</dbReference>
<comment type="caution">
    <text evidence="4">The sequence shown here is derived from an EMBL/GenBank/DDBJ whole genome shotgun (WGS) entry which is preliminary data.</text>
</comment>
<name>A0ABD2BQJ0_VESMC</name>
<feature type="transmembrane region" description="Helical" evidence="2">
    <location>
        <begin position="23"/>
        <end position="43"/>
    </location>
</feature>
<feature type="domain" description="Protein kinase" evidence="3">
    <location>
        <begin position="170"/>
        <end position="431"/>
    </location>
</feature>
<feature type="region of interest" description="Disordered" evidence="1">
    <location>
        <begin position="130"/>
        <end position="161"/>
    </location>
</feature>
<evidence type="ECO:0000313" key="5">
    <source>
        <dbReference type="Proteomes" id="UP001607303"/>
    </source>
</evidence>
<proteinExistence type="predicted"/>
<dbReference type="InterPro" id="IPR011009">
    <property type="entry name" value="Kinase-like_dom_sf"/>
</dbReference>
<dbReference type="EMBL" id="JAYRBN010000070">
    <property type="protein sequence ID" value="KAL2734845.1"/>
    <property type="molecule type" value="Genomic_DNA"/>
</dbReference>
<dbReference type="InterPro" id="IPR000719">
    <property type="entry name" value="Prot_kinase_dom"/>
</dbReference>